<dbReference type="PANTHER" id="PTHR34512:SF30">
    <property type="entry name" value="OUTER MEMBRANE PROTEIN ASSEMBLY FACTOR BAMB"/>
    <property type="match status" value="1"/>
</dbReference>
<dbReference type="InterPro" id="IPR002372">
    <property type="entry name" value="PQQ_rpt_dom"/>
</dbReference>
<dbReference type="InterPro" id="IPR011047">
    <property type="entry name" value="Quinoprotein_ADH-like_sf"/>
</dbReference>
<gene>
    <name evidence="4" type="ORF">JO379_004970</name>
</gene>
<evidence type="ECO:0000313" key="4">
    <source>
        <dbReference type="EMBL" id="MBP2405501.1"/>
    </source>
</evidence>
<dbReference type="Gene3D" id="2.130.10.10">
    <property type="entry name" value="YVTN repeat-like/Quinoprotein amine dehydrogenase"/>
    <property type="match status" value="2"/>
</dbReference>
<dbReference type="Pfam" id="PF13360">
    <property type="entry name" value="PQQ_2"/>
    <property type="match status" value="1"/>
</dbReference>
<dbReference type="RefSeq" id="WP_130880208.1">
    <property type="nucleotide sequence ID" value="NZ_JAGIOH010000001.1"/>
</dbReference>
<evidence type="ECO:0000313" key="5">
    <source>
        <dbReference type="Proteomes" id="UP001519291"/>
    </source>
</evidence>
<feature type="transmembrane region" description="Helical" evidence="2">
    <location>
        <begin position="50"/>
        <end position="70"/>
    </location>
</feature>
<sequence>MTQPPSYGYPHQPPSAPLPPVTPPPVPPYTGSGPSAPSPSSGPPAWRKPALIGLVLAVLLAAGGWALWAFTGDDSTGSKKPAAAAEGPAAGRVAWMAEARTKPDQDNRQALGTWFTSSLVVKAEPDMVTAYDIKTGAKKWSFLLQGPLCSASRESEGNVAVIAAKFGSVCTHLMAVDLRSGKRIWEELLVPEKDAGDALTPGKWAKANLELALHDGHVYAIWGNGEQTRRLKDGKRIEEEKRDSCEMVDSAGGDRLIAITYCGSDSIKIRSINPKKLEKSRWSRTIKRNDGFLSVISTNPLVLSQAPGNGGPDSQYDFVVLDPENGKEKARVAYNTLWQRGNCFLATSGCTGALVTKESLYVAGRGVTMAYDLSNGKERWTFKADANRLTMPVSVRKGRLAAYTFATPDRPGRISYVTTSNGKAERTVDHTGTSADLKNETLMAKSEGFPRLVNERLLLVNDGGFAAEDSGMILAISAPDDTQ</sequence>
<accession>A0ABS4Y9Y4</accession>
<feature type="compositionally biased region" description="Pro residues" evidence="1">
    <location>
        <begin position="11"/>
        <end position="28"/>
    </location>
</feature>
<dbReference type="Proteomes" id="UP001519291">
    <property type="component" value="Unassembled WGS sequence"/>
</dbReference>
<dbReference type="PANTHER" id="PTHR34512">
    <property type="entry name" value="CELL SURFACE PROTEIN"/>
    <property type="match status" value="1"/>
</dbReference>
<evidence type="ECO:0000259" key="3">
    <source>
        <dbReference type="Pfam" id="PF13360"/>
    </source>
</evidence>
<keyword evidence="2" id="KW-0472">Membrane</keyword>
<dbReference type="SUPFAM" id="SSF50998">
    <property type="entry name" value="Quinoprotein alcohol dehydrogenase-like"/>
    <property type="match status" value="1"/>
</dbReference>
<protein>
    <submittedName>
        <fullName evidence="4">Outer membrane protein assembly factor BamB</fullName>
    </submittedName>
</protein>
<keyword evidence="5" id="KW-1185">Reference proteome</keyword>
<evidence type="ECO:0000256" key="2">
    <source>
        <dbReference type="SAM" id="Phobius"/>
    </source>
</evidence>
<feature type="region of interest" description="Disordered" evidence="1">
    <location>
        <begin position="1"/>
        <end position="44"/>
    </location>
</feature>
<keyword evidence="2" id="KW-0812">Transmembrane</keyword>
<organism evidence="4 5">
    <name type="scientific">Streptomyces syringium</name>
    <dbReference type="NCBI Taxonomy" id="76729"/>
    <lineage>
        <taxon>Bacteria</taxon>
        <taxon>Bacillati</taxon>
        <taxon>Actinomycetota</taxon>
        <taxon>Actinomycetes</taxon>
        <taxon>Kitasatosporales</taxon>
        <taxon>Streptomycetaceae</taxon>
        <taxon>Streptomyces</taxon>
    </lineage>
</organism>
<dbReference type="InterPro" id="IPR015943">
    <property type="entry name" value="WD40/YVTN_repeat-like_dom_sf"/>
</dbReference>
<name>A0ABS4Y9Y4_9ACTN</name>
<dbReference type="EMBL" id="JAGIOH010000001">
    <property type="protein sequence ID" value="MBP2405501.1"/>
    <property type="molecule type" value="Genomic_DNA"/>
</dbReference>
<proteinExistence type="predicted"/>
<evidence type="ECO:0000256" key="1">
    <source>
        <dbReference type="SAM" id="MobiDB-lite"/>
    </source>
</evidence>
<keyword evidence="2" id="KW-1133">Transmembrane helix</keyword>
<dbReference type="GeneID" id="91571836"/>
<comment type="caution">
    <text evidence="4">The sequence shown here is derived from an EMBL/GenBank/DDBJ whole genome shotgun (WGS) entry which is preliminary data.</text>
</comment>
<feature type="domain" description="Pyrrolo-quinoline quinone repeat" evidence="3">
    <location>
        <begin position="78"/>
        <end position="236"/>
    </location>
</feature>
<reference evidence="4 5" key="1">
    <citation type="submission" date="2021-03" db="EMBL/GenBank/DDBJ databases">
        <title>Sequencing the genomes of 1000 actinobacteria strains.</title>
        <authorList>
            <person name="Klenk H.-P."/>
        </authorList>
    </citation>
    <scope>NUCLEOTIDE SEQUENCE [LARGE SCALE GENOMIC DNA]</scope>
    <source>
        <strain evidence="4 5">DSM 41480</strain>
    </source>
</reference>